<gene>
    <name evidence="1" type="ORF">MRB53_031671</name>
</gene>
<protein>
    <submittedName>
        <fullName evidence="1">Uncharacterized protein</fullName>
    </submittedName>
</protein>
<evidence type="ECO:0000313" key="2">
    <source>
        <dbReference type="Proteomes" id="UP001234297"/>
    </source>
</evidence>
<name>A0ACC2KPS6_PERAE</name>
<keyword evidence="2" id="KW-1185">Reference proteome</keyword>
<comment type="caution">
    <text evidence="1">The sequence shown here is derived from an EMBL/GenBank/DDBJ whole genome shotgun (WGS) entry which is preliminary data.</text>
</comment>
<accession>A0ACC2KPS6</accession>
<sequence>MMAAAVLGARCLEEGAEEFLLKPLCPSDVKQGRRGRNSSPWAQKPKGGTGKTSRVACVANKSRQQQELLQEVISFFCFLLPWLLGTSARKRRFFPSPGRRASKCQLLLPPRD</sequence>
<organism evidence="1 2">
    <name type="scientific">Persea americana</name>
    <name type="common">Avocado</name>
    <dbReference type="NCBI Taxonomy" id="3435"/>
    <lineage>
        <taxon>Eukaryota</taxon>
        <taxon>Viridiplantae</taxon>
        <taxon>Streptophyta</taxon>
        <taxon>Embryophyta</taxon>
        <taxon>Tracheophyta</taxon>
        <taxon>Spermatophyta</taxon>
        <taxon>Magnoliopsida</taxon>
        <taxon>Magnoliidae</taxon>
        <taxon>Laurales</taxon>
        <taxon>Lauraceae</taxon>
        <taxon>Persea</taxon>
    </lineage>
</organism>
<dbReference type="Proteomes" id="UP001234297">
    <property type="component" value="Chromosome 10"/>
</dbReference>
<dbReference type="EMBL" id="CM056818">
    <property type="protein sequence ID" value="KAJ8623142.1"/>
    <property type="molecule type" value="Genomic_DNA"/>
</dbReference>
<reference evidence="1 2" key="1">
    <citation type="journal article" date="2022" name="Hortic Res">
        <title>A haplotype resolved chromosomal level avocado genome allows analysis of novel avocado genes.</title>
        <authorList>
            <person name="Nath O."/>
            <person name="Fletcher S.J."/>
            <person name="Hayward A."/>
            <person name="Shaw L.M."/>
            <person name="Masouleh A.K."/>
            <person name="Furtado A."/>
            <person name="Henry R.J."/>
            <person name="Mitter N."/>
        </authorList>
    </citation>
    <scope>NUCLEOTIDE SEQUENCE [LARGE SCALE GENOMIC DNA]</scope>
    <source>
        <strain evidence="2">cv. Hass</strain>
    </source>
</reference>
<evidence type="ECO:0000313" key="1">
    <source>
        <dbReference type="EMBL" id="KAJ8623142.1"/>
    </source>
</evidence>
<proteinExistence type="predicted"/>